<dbReference type="EMBL" id="CAJVQA010003015">
    <property type="protein sequence ID" value="CAG8563767.1"/>
    <property type="molecule type" value="Genomic_DNA"/>
</dbReference>
<dbReference type="AlphaFoldDB" id="A0A9N9BD50"/>
<dbReference type="GO" id="GO:0007166">
    <property type="term" value="P:cell surface receptor signaling pathway"/>
    <property type="evidence" value="ECO:0007669"/>
    <property type="project" value="InterPro"/>
</dbReference>
<evidence type="ECO:0000313" key="1">
    <source>
        <dbReference type="EMBL" id="CAG8563767.1"/>
    </source>
</evidence>
<evidence type="ECO:0000313" key="2">
    <source>
        <dbReference type="Proteomes" id="UP000789759"/>
    </source>
</evidence>
<comment type="caution">
    <text evidence="1">The sequence shown here is derived from an EMBL/GenBank/DDBJ whole genome shotgun (WGS) entry which is preliminary data.</text>
</comment>
<dbReference type="InterPro" id="IPR011990">
    <property type="entry name" value="TPR-like_helical_dom_sf"/>
</dbReference>
<accession>A0A9N9BD50</accession>
<protein>
    <submittedName>
        <fullName evidence="1">19205_t:CDS:1</fullName>
    </submittedName>
</protein>
<dbReference type="SUPFAM" id="SSF81901">
    <property type="entry name" value="HCP-like"/>
    <property type="match status" value="1"/>
</dbReference>
<proteinExistence type="predicted"/>
<organism evidence="1 2">
    <name type="scientific">Cetraspora pellucida</name>
    <dbReference type="NCBI Taxonomy" id="1433469"/>
    <lineage>
        <taxon>Eukaryota</taxon>
        <taxon>Fungi</taxon>
        <taxon>Fungi incertae sedis</taxon>
        <taxon>Mucoromycota</taxon>
        <taxon>Glomeromycotina</taxon>
        <taxon>Glomeromycetes</taxon>
        <taxon>Diversisporales</taxon>
        <taxon>Gigasporaceae</taxon>
        <taxon>Cetraspora</taxon>
    </lineage>
</organism>
<name>A0A9N9BD50_9GLOM</name>
<dbReference type="Proteomes" id="UP000789759">
    <property type="component" value="Unassembled WGS sequence"/>
</dbReference>
<dbReference type="OrthoDB" id="2402032at2759"/>
<dbReference type="Gene3D" id="1.20.930.20">
    <property type="entry name" value="Adaptor protein Cbl, N-terminal domain"/>
    <property type="match status" value="1"/>
</dbReference>
<gene>
    <name evidence="1" type="ORF">CPELLU_LOCUS5326</name>
</gene>
<dbReference type="CDD" id="cd21037">
    <property type="entry name" value="MLKL_NTD"/>
    <property type="match status" value="1"/>
</dbReference>
<dbReference type="InterPro" id="IPR036537">
    <property type="entry name" value="Adaptor_Cbl_N_dom_sf"/>
</dbReference>
<dbReference type="Gene3D" id="1.25.40.10">
    <property type="entry name" value="Tetratricopeptide repeat domain"/>
    <property type="match status" value="1"/>
</dbReference>
<dbReference type="InterPro" id="IPR059179">
    <property type="entry name" value="MLKL-like_MCAfunc"/>
</dbReference>
<keyword evidence="2" id="KW-1185">Reference proteome</keyword>
<reference evidence="1" key="1">
    <citation type="submission" date="2021-06" db="EMBL/GenBank/DDBJ databases">
        <authorList>
            <person name="Kallberg Y."/>
            <person name="Tangrot J."/>
            <person name="Rosling A."/>
        </authorList>
    </citation>
    <scope>NUCLEOTIDE SEQUENCE</scope>
    <source>
        <strain evidence="1">FL966</strain>
    </source>
</reference>
<sequence>MAIAPAIGLVALTKTIIKIIVQETVEIYENTTCTEYTCQIFSESGKNKSMFSEREFYLATHRFRNTLNQAKSFAEEVTKFKGIKKYWNANNVRKRFDRLMKDYDGYMGDLNTTITVTNAVQHMIDMNRIIKEFENLDKFLKNNKKSTDNITIQEISCIQNHQLTMIDSKDLSDPAIIEKKTSNTVFKKLYKKDTEVAEVACKPIKGHTWEKSPIKRIDFIELSLSFKDLASECTTPSDHSPSNCLGLKQDNATESEEIESSSINHVSSIPKSEDKTIRPMDLVMRVEEGLNLHNEEKENHSEISEEMINYLTLSANNGYDKAQYNLGIYYLQKDKQMALKYLNLAASRNNNDAREKLKELNTVACDITQSVNILRLVVKTTYVKLKRSEI</sequence>